<dbReference type="AlphaFoldDB" id="A0A413ESC7"/>
<gene>
    <name evidence="3" type="ORF">DWV35_10145</name>
    <name evidence="2" type="ORF">F3B90_12435</name>
</gene>
<dbReference type="Pfam" id="PF03235">
    <property type="entry name" value="GmrSD_N"/>
    <property type="match status" value="1"/>
</dbReference>
<evidence type="ECO:0000313" key="2">
    <source>
        <dbReference type="EMBL" id="KAA4626690.1"/>
    </source>
</evidence>
<reference evidence="2 5" key="2">
    <citation type="journal article" date="2019" name="Nat. Med.">
        <title>A library of human gut bacterial isolates paired with longitudinal multiomics data enables mechanistic microbiome research.</title>
        <authorList>
            <person name="Poyet M."/>
            <person name="Groussin M."/>
            <person name="Gibbons S.M."/>
            <person name="Avila-Pacheco J."/>
            <person name="Jiang X."/>
            <person name="Kearney S.M."/>
            <person name="Perrotta A.R."/>
            <person name="Berdy B."/>
            <person name="Zhao S."/>
            <person name="Lieberman T.D."/>
            <person name="Swanson P.K."/>
            <person name="Smith M."/>
            <person name="Roesemann S."/>
            <person name="Alexander J.E."/>
            <person name="Rich S.A."/>
            <person name="Livny J."/>
            <person name="Vlamakis H."/>
            <person name="Clish C."/>
            <person name="Bullock K."/>
            <person name="Deik A."/>
            <person name="Scott J."/>
            <person name="Pierce K.A."/>
            <person name="Xavier R.J."/>
            <person name="Alm E.J."/>
        </authorList>
    </citation>
    <scope>NUCLEOTIDE SEQUENCE [LARGE SCALE GENOMIC DNA]</scope>
    <source>
        <strain evidence="2 5">BIOML-A15</strain>
    </source>
</reference>
<dbReference type="PANTHER" id="PTHR35149">
    <property type="entry name" value="SLL5132 PROTEIN"/>
    <property type="match status" value="1"/>
</dbReference>
<accession>A0A413ESC7</accession>
<evidence type="ECO:0000259" key="1">
    <source>
        <dbReference type="Pfam" id="PF03235"/>
    </source>
</evidence>
<evidence type="ECO:0000313" key="5">
    <source>
        <dbReference type="Proteomes" id="UP000424805"/>
    </source>
</evidence>
<dbReference type="PANTHER" id="PTHR35149:SF2">
    <property type="entry name" value="DUF262 DOMAIN-CONTAINING PROTEIN"/>
    <property type="match status" value="1"/>
</dbReference>
<evidence type="ECO:0000313" key="3">
    <source>
        <dbReference type="EMBL" id="RGX10453.1"/>
    </source>
</evidence>
<dbReference type="EMBL" id="QSBI01000010">
    <property type="protein sequence ID" value="RGX10453.1"/>
    <property type="molecule type" value="Genomic_DNA"/>
</dbReference>
<protein>
    <submittedName>
        <fullName evidence="3">DUF262 domain-containing protein</fullName>
    </submittedName>
</protein>
<dbReference type="EMBL" id="VWFP01000011">
    <property type="protein sequence ID" value="KAA4626690.1"/>
    <property type="molecule type" value="Genomic_DNA"/>
</dbReference>
<dbReference type="Proteomes" id="UP000424805">
    <property type="component" value="Unassembled WGS sequence"/>
</dbReference>
<name>A0A413ESC7_BACOV</name>
<proteinExistence type="predicted"/>
<dbReference type="RefSeq" id="WP_117512270.1">
    <property type="nucleotide sequence ID" value="NZ_JAQCPI010000009.1"/>
</dbReference>
<comment type="caution">
    <text evidence="3">The sequence shown here is derived from an EMBL/GenBank/DDBJ whole genome shotgun (WGS) entry which is preliminary data.</text>
</comment>
<feature type="domain" description="GmrSD restriction endonucleases N-terminal" evidence="1">
    <location>
        <begin position="19"/>
        <end position="220"/>
    </location>
</feature>
<reference evidence="3 4" key="1">
    <citation type="submission" date="2018-08" db="EMBL/GenBank/DDBJ databases">
        <title>A genome reference for cultivated species of the human gut microbiota.</title>
        <authorList>
            <person name="Zou Y."/>
            <person name="Xue W."/>
            <person name="Luo G."/>
        </authorList>
    </citation>
    <scope>NUCLEOTIDE SEQUENCE [LARGE SCALE GENOMIC DNA]</scope>
    <source>
        <strain evidence="3 4">AF04-46</strain>
    </source>
</reference>
<dbReference type="InterPro" id="IPR004919">
    <property type="entry name" value="GmrSD_N"/>
</dbReference>
<sequence>MAENIIGLKSVRELLGLNFFIPDYQRGYRWTAQQVEDLLNDIKDFKSNNLQNYQFYCVQPLVVRMMSDNETSEKNLGEGIWYEVIDGQQRLTTIYLILRALKEELNKKHFPQLYSLKYQRNNKVESFFENPQIDDSEIDLYHISNAYTTVESWIGKYWDFDTKLLETLISCDMDEDGRDKANNVRFIWYESVNENPIKVFTRLNIGKISLTNAELIKAMMLNRHNFTKKSISDITLRQQEIASEWDAIEYQLQKDEFWLFLNKPGYENPTRIDYIFNLMCENNILHLGEEIYEQIGNDKDRVFRYFYEYFKLRNSDLNACWGKVKRYFNTFKEWYDDIYLYHYIGFLISQGSDAYTLSEKWDRSSTKSSFIDDLKKQIREIVTKIPLCYQYDEDGKDKWKCRPILLFHNIQTVINSNIAQKENDKYKLAVFYKFPFHLYKLEGWDVEHINSNTINPEGDSATRKEWLTNIYLSLSAESQEKIKEYFTITNEQKKETIYSEIKSLIPSINDWSQEEKNQIWNYTLLDSSTNRGYGNAIFSAKRRIIIGKDKGELLKIPKITAEGLVMVDANKGKSSFVPPCTKNVFLKYYSPSVSENNYWTIPDAKYYLADIKHCIQQLSKPTTIEKENHGDK</sequence>
<dbReference type="Proteomes" id="UP000286031">
    <property type="component" value="Unassembled WGS sequence"/>
</dbReference>
<evidence type="ECO:0000313" key="4">
    <source>
        <dbReference type="Proteomes" id="UP000286031"/>
    </source>
</evidence>
<organism evidence="3 4">
    <name type="scientific">Bacteroides ovatus</name>
    <dbReference type="NCBI Taxonomy" id="28116"/>
    <lineage>
        <taxon>Bacteria</taxon>
        <taxon>Pseudomonadati</taxon>
        <taxon>Bacteroidota</taxon>
        <taxon>Bacteroidia</taxon>
        <taxon>Bacteroidales</taxon>
        <taxon>Bacteroidaceae</taxon>
        <taxon>Bacteroides</taxon>
    </lineage>
</organism>